<accession>A0A0G1ZW48</accession>
<proteinExistence type="predicted"/>
<organism evidence="1 2">
    <name type="scientific">Candidatus Uhrbacteria bacterium GW2011_GWA2_52_8d</name>
    <dbReference type="NCBI Taxonomy" id="1618979"/>
    <lineage>
        <taxon>Bacteria</taxon>
        <taxon>Candidatus Uhriibacteriota</taxon>
    </lineage>
</organism>
<gene>
    <name evidence="1" type="ORF">UY76_C0023G0007</name>
</gene>
<dbReference type="AlphaFoldDB" id="A0A0G1ZW48"/>
<evidence type="ECO:0000313" key="2">
    <source>
        <dbReference type="Proteomes" id="UP000034054"/>
    </source>
</evidence>
<sequence>MLGVCTTCQETHPVRPAHIDLDEWEEMERQIEDDGEAMAYVMASHKAFGGGYCEGGATTPQVVFSEEDND</sequence>
<comment type="caution">
    <text evidence="1">The sequence shown here is derived from an EMBL/GenBank/DDBJ whole genome shotgun (WGS) entry which is preliminary data.</text>
</comment>
<protein>
    <submittedName>
        <fullName evidence="1">Uncharacterized protein</fullName>
    </submittedName>
</protein>
<dbReference type="Proteomes" id="UP000034054">
    <property type="component" value="Unassembled WGS sequence"/>
</dbReference>
<dbReference type="EMBL" id="LCRH01000023">
    <property type="protein sequence ID" value="KKW32592.1"/>
    <property type="molecule type" value="Genomic_DNA"/>
</dbReference>
<evidence type="ECO:0000313" key="1">
    <source>
        <dbReference type="EMBL" id="KKW32592.1"/>
    </source>
</evidence>
<reference evidence="1 2" key="1">
    <citation type="journal article" date="2015" name="Nature">
        <title>rRNA introns, odd ribosomes, and small enigmatic genomes across a large radiation of phyla.</title>
        <authorList>
            <person name="Brown C.T."/>
            <person name="Hug L.A."/>
            <person name="Thomas B.C."/>
            <person name="Sharon I."/>
            <person name="Castelle C.J."/>
            <person name="Singh A."/>
            <person name="Wilkins M.J."/>
            <person name="Williams K.H."/>
            <person name="Banfield J.F."/>
        </authorList>
    </citation>
    <scope>NUCLEOTIDE SEQUENCE [LARGE SCALE GENOMIC DNA]</scope>
</reference>
<name>A0A0G1ZW48_9BACT</name>